<evidence type="ECO:0008006" key="4">
    <source>
        <dbReference type="Google" id="ProtNLM"/>
    </source>
</evidence>
<organism evidence="2 3">
    <name type="scientific">Fusarium austroafricanum</name>
    <dbReference type="NCBI Taxonomy" id="2364996"/>
    <lineage>
        <taxon>Eukaryota</taxon>
        <taxon>Fungi</taxon>
        <taxon>Dikarya</taxon>
        <taxon>Ascomycota</taxon>
        <taxon>Pezizomycotina</taxon>
        <taxon>Sordariomycetes</taxon>
        <taxon>Hypocreomycetidae</taxon>
        <taxon>Hypocreales</taxon>
        <taxon>Nectriaceae</taxon>
        <taxon>Fusarium</taxon>
        <taxon>Fusarium concolor species complex</taxon>
    </lineage>
</organism>
<reference evidence="2" key="1">
    <citation type="submission" date="2020-01" db="EMBL/GenBank/DDBJ databases">
        <title>Identification and distribution of gene clusters putatively required for synthesis of sphingolipid metabolism inhibitors in phylogenetically diverse species of the filamentous fungus Fusarium.</title>
        <authorList>
            <person name="Kim H.-S."/>
            <person name="Busman M."/>
            <person name="Brown D.W."/>
            <person name="Divon H."/>
            <person name="Uhlig S."/>
            <person name="Proctor R.H."/>
        </authorList>
    </citation>
    <scope>NUCLEOTIDE SEQUENCE</scope>
    <source>
        <strain evidence="2">NRRL 53441</strain>
    </source>
</reference>
<evidence type="ECO:0000313" key="3">
    <source>
        <dbReference type="Proteomes" id="UP000605986"/>
    </source>
</evidence>
<accession>A0A8H4KGJ2</accession>
<evidence type="ECO:0000256" key="1">
    <source>
        <dbReference type="SAM" id="SignalP"/>
    </source>
</evidence>
<gene>
    <name evidence="2" type="ORF">F53441_7031</name>
</gene>
<dbReference type="OrthoDB" id="5091088at2759"/>
<comment type="caution">
    <text evidence="2">The sequence shown here is derived from an EMBL/GenBank/DDBJ whole genome shotgun (WGS) entry which is preliminary data.</text>
</comment>
<dbReference type="EMBL" id="JAADJG010000273">
    <property type="protein sequence ID" value="KAF4449736.1"/>
    <property type="molecule type" value="Genomic_DNA"/>
</dbReference>
<dbReference type="Proteomes" id="UP000605986">
    <property type="component" value="Unassembled WGS sequence"/>
</dbReference>
<dbReference type="AlphaFoldDB" id="A0A8H4KGJ2"/>
<proteinExistence type="predicted"/>
<keyword evidence="3" id="KW-1185">Reference proteome</keyword>
<sequence length="265" mass="27674">MRFAFLCSILAASSTVASVCKPQLSRDSSECFCGVLYRSTGLIEALGTVTAHIETTTTTASVDLPTSIATTTTDALTTGATSVHTETETGTSTATASDIPIETFSLSAQVPGTVSQELSAAARDGGPVYWPTPRFIASGALSLSIEPTTNYLREANGFYLCVEYGDGTSPNGVKLCALDSLNSPSFGVLTCEIATGPKIACSAPAGQCIGDDAETKICSRLLGTFDQFYYYRGPFNGIYLGMASAENPPNDSQTAVELQVRSSET</sequence>
<evidence type="ECO:0000313" key="2">
    <source>
        <dbReference type="EMBL" id="KAF4449736.1"/>
    </source>
</evidence>
<name>A0A8H4KGJ2_9HYPO</name>
<feature type="signal peptide" evidence="1">
    <location>
        <begin position="1"/>
        <end position="17"/>
    </location>
</feature>
<protein>
    <recommendedName>
        <fullName evidence="4">Ubiquitin 3 binding protein But2 C-terminal domain-containing protein</fullName>
    </recommendedName>
</protein>
<keyword evidence="1" id="KW-0732">Signal</keyword>
<feature type="chain" id="PRO_5034286137" description="Ubiquitin 3 binding protein But2 C-terminal domain-containing protein" evidence="1">
    <location>
        <begin position="18"/>
        <end position="265"/>
    </location>
</feature>